<proteinExistence type="predicted"/>
<dbReference type="Proteomes" id="UP001212996">
    <property type="component" value="Unassembled WGS sequence"/>
</dbReference>
<evidence type="ECO:0000313" key="2">
    <source>
        <dbReference type="EMBL" id="MDB6372134.1"/>
    </source>
</evidence>
<dbReference type="RefSeq" id="WP_271866211.1">
    <property type="nucleotide sequence ID" value="NZ_JAQMFO010000010.1"/>
</dbReference>
<reference evidence="2" key="1">
    <citation type="submission" date="2023-01" db="EMBL/GenBank/DDBJ databases">
        <title>Genome sequencing of Photorhabdus bodei 09-20.</title>
        <authorList>
            <person name="Kalindamar S."/>
            <person name="Kumru S."/>
        </authorList>
    </citation>
    <scope>NUCLEOTIDE SEQUENCE</scope>
    <source>
        <strain evidence="2">09-20</strain>
    </source>
</reference>
<dbReference type="EMBL" id="JAQMFO010000010">
    <property type="protein sequence ID" value="MDB6372134.1"/>
    <property type="molecule type" value="Genomic_DNA"/>
</dbReference>
<feature type="domain" description="DUF6973" evidence="1">
    <location>
        <begin position="238"/>
        <end position="335"/>
    </location>
</feature>
<dbReference type="InterPro" id="IPR054246">
    <property type="entry name" value="DUF6973"/>
</dbReference>
<protein>
    <recommendedName>
        <fullName evidence="1">DUF6973 domain-containing protein</fullName>
    </recommendedName>
</protein>
<evidence type="ECO:0000259" key="1">
    <source>
        <dbReference type="Pfam" id="PF22322"/>
    </source>
</evidence>
<dbReference type="AlphaFoldDB" id="A0AAW6BF32"/>
<comment type="caution">
    <text evidence="2">The sequence shown here is derived from an EMBL/GenBank/DDBJ whole genome shotgun (WGS) entry which is preliminary data.</text>
</comment>
<evidence type="ECO:0000313" key="3">
    <source>
        <dbReference type="Proteomes" id="UP001212996"/>
    </source>
</evidence>
<name>A0AAW6BF32_9GAMM</name>
<sequence>MRGIKKFSSEKKAFLMGNPNITRPIMANRYVFNSTLPVVMSYVSKFEGRINSNVNTLREFFDDRFFLEQKINSFRLLPVKIQAVLQIFVYGRDARDSKYDKFYNNLKGSIGEVNYNKAIKELHDNMPLTERNLFVLNELIKANGNINNEVGKIKKLTTYLADFDKKYGYGTGEDASYSEDWYGAYTGESNNLPQKMKEILFAMRHPIAAYDIGLYERGATNITTNAVRFSTQGNSKTNPNGTLLDNKYKEGSQVNAFRHTLWQATIAARYGEEVALHAGNAHESNPKIDLNIRQFVALKDADQTIDLLNNQIGRRIGLQSGNSSMKAQAKAVLNRFHKEGLYVTKKNAMGFEIVKEKITDEQFSYMNSVFERGNEDGFSPE</sequence>
<organism evidence="2 3">
    <name type="scientific">Photorhabdus bodei</name>
    <dbReference type="NCBI Taxonomy" id="2029681"/>
    <lineage>
        <taxon>Bacteria</taxon>
        <taxon>Pseudomonadati</taxon>
        <taxon>Pseudomonadota</taxon>
        <taxon>Gammaproteobacteria</taxon>
        <taxon>Enterobacterales</taxon>
        <taxon>Morganellaceae</taxon>
        <taxon>Photorhabdus</taxon>
    </lineage>
</organism>
<gene>
    <name evidence="2" type="ORF">PH362_09295</name>
</gene>
<accession>A0AAW6BF32</accession>
<dbReference type="Pfam" id="PF22322">
    <property type="entry name" value="DUF6973"/>
    <property type="match status" value="1"/>
</dbReference>